<gene>
    <name evidence="3" type="ORF">DES53_10559</name>
</gene>
<reference evidence="3 4" key="1">
    <citation type="submission" date="2018-06" db="EMBL/GenBank/DDBJ databases">
        <title>Genomic Encyclopedia of Type Strains, Phase IV (KMG-IV): sequencing the most valuable type-strain genomes for metagenomic binning, comparative biology and taxonomic classification.</title>
        <authorList>
            <person name="Goeker M."/>
        </authorList>
    </citation>
    <scope>NUCLEOTIDE SEQUENCE [LARGE SCALE GENOMIC DNA]</scope>
    <source>
        <strain evidence="3 4">DSM 25532</strain>
    </source>
</reference>
<keyword evidence="2" id="KW-0732">Signal</keyword>
<accession>A0A366HN66</accession>
<dbReference type="Proteomes" id="UP000253426">
    <property type="component" value="Unassembled WGS sequence"/>
</dbReference>
<feature type="compositionally biased region" description="Polar residues" evidence="1">
    <location>
        <begin position="167"/>
        <end position="176"/>
    </location>
</feature>
<evidence type="ECO:0000256" key="2">
    <source>
        <dbReference type="SAM" id="SignalP"/>
    </source>
</evidence>
<sequence>MKNLFLRSTAAVTALAFVTSCANIKDDQTRTRTEGTLAGGALGAIAGGIIGHQSGRGFEGALLGAGIGSLAGLAVGDHVARKKAKYASQEAWLDACIAQAERVNANARSYNRSLSSKISNLESRYASAKASGNKAEMRNIKQAVVSLQQESREQSKLVDNEIKEQSSVVNQTGSSGLSSRVTQLRSTRSSLSSNQDRLADLGNQIDV</sequence>
<dbReference type="OrthoDB" id="193694at2"/>
<evidence type="ECO:0000313" key="4">
    <source>
        <dbReference type="Proteomes" id="UP000253426"/>
    </source>
</evidence>
<organism evidence="3 4">
    <name type="scientific">Roseimicrobium gellanilyticum</name>
    <dbReference type="NCBI Taxonomy" id="748857"/>
    <lineage>
        <taxon>Bacteria</taxon>
        <taxon>Pseudomonadati</taxon>
        <taxon>Verrucomicrobiota</taxon>
        <taxon>Verrucomicrobiia</taxon>
        <taxon>Verrucomicrobiales</taxon>
        <taxon>Verrucomicrobiaceae</taxon>
        <taxon>Roseimicrobium</taxon>
    </lineage>
</organism>
<dbReference type="EMBL" id="QNRR01000005">
    <property type="protein sequence ID" value="RBP43661.1"/>
    <property type="molecule type" value="Genomic_DNA"/>
</dbReference>
<dbReference type="AlphaFoldDB" id="A0A366HN66"/>
<feature type="region of interest" description="Disordered" evidence="1">
    <location>
        <begin position="167"/>
        <end position="207"/>
    </location>
</feature>
<evidence type="ECO:0000256" key="1">
    <source>
        <dbReference type="SAM" id="MobiDB-lite"/>
    </source>
</evidence>
<feature type="chain" id="PRO_5017032952" description="Outer membrane protein with glycine zipper" evidence="2">
    <location>
        <begin position="25"/>
        <end position="207"/>
    </location>
</feature>
<proteinExistence type="predicted"/>
<evidence type="ECO:0008006" key="5">
    <source>
        <dbReference type="Google" id="ProtNLM"/>
    </source>
</evidence>
<comment type="caution">
    <text evidence="3">The sequence shown here is derived from an EMBL/GenBank/DDBJ whole genome shotgun (WGS) entry which is preliminary data.</text>
</comment>
<dbReference type="PROSITE" id="PS51257">
    <property type="entry name" value="PROKAR_LIPOPROTEIN"/>
    <property type="match status" value="1"/>
</dbReference>
<dbReference type="RefSeq" id="WP_113959147.1">
    <property type="nucleotide sequence ID" value="NZ_QNRR01000005.1"/>
</dbReference>
<name>A0A366HN66_9BACT</name>
<keyword evidence="4" id="KW-1185">Reference proteome</keyword>
<evidence type="ECO:0000313" key="3">
    <source>
        <dbReference type="EMBL" id="RBP43661.1"/>
    </source>
</evidence>
<protein>
    <recommendedName>
        <fullName evidence="5">Outer membrane protein with glycine zipper</fullName>
    </recommendedName>
</protein>
<feature type="compositionally biased region" description="Low complexity" evidence="1">
    <location>
        <begin position="177"/>
        <end position="193"/>
    </location>
</feature>
<feature type="signal peptide" evidence="2">
    <location>
        <begin position="1"/>
        <end position="24"/>
    </location>
</feature>